<evidence type="ECO:0000313" key="1">
    <source>
        <dbReference type="EMBL" id="KYP47538.1"/>
    </source>
</evidence>
<protein>
    <submittedName>
        <fullName evidence="1">Subtilisin-like protease</fullName>
    </submittedName>
</protein>
<gene>
    <name evidence="1" type="ORF">KK1_030807</name>
</gene>
<evidence type="ECO:0000313" key="2">
    <source>
        <dbReference type="Proteomes" id="UP000075243"/>
    </source>
</evidence>
<proteinExistence type="predicted"/>
<dbReference type="Proteomes" id="UP000075243">
    <property type="component" value="Unassembled WGS sequence"/>
</dbReference>
<dbReference type="Gene3D" id="3.50.30.30">
    <property type="match status" value="1"/>
</dbReference>
<feature type="non-terminal residue" evidence="1">
    <location>
        <position position="1"/>
    </location>
</feature>
<dbReference type="Gramene" id="C.cajan_33569.t">
    <property type="protein sequence ID" value="C.cajan_33569.t"/>
    <property type="gene ID" value="C.cajan_33569"/>
</dbReference>
<organism evidence="1 2">
    <name type="scientific">Cajanus cajan</name>
    <name type="common">Pigeon pea</name>
    <name type="synonym">Cajanus indicus</name>
    <dbReference type="NCBI Taxonomy" id="3821"/>
    <lineage>
        <taxon>Eukaryota</taxon>
        <taxon>Viridiplantae</taxon>
        <taxon>Streptophyta</taxon>
        <taxon>Embryophyta</taxon>
        <taxon>Tracheophyta</taxon>
        <taxon>Spermatophyta</taxon>
        <taxon>Magnoliopsida</taxon>
        <taxon>eudicotyledons</taxon>
        <taxon>Gunneridae</taxon>
        <taxon>Pentapetalae</taxon>
        <taxon>rosids</taxon>
        <taxon>fabids</taxon>
        <taxon>Fabales</taxon>
        <taxon>Fabaceae</taxon>
        <taxon>Papilionoideae</taxon>
        <taxon>50 kb inversion clade</taxon>
        <taxon>NPAAA clade</taxon>
        <taxon>indigoferoid/millettioid clade</taxon>
        <taxon>Phaseoleae</taxon>
        <taxon>Cajanus</taxon>
    </lineage>
</organism>
<dbReference type="STRING" id="3821.A0A151RYC5"/>
<keyword evidence="1" id="KW-0645">Protease</keyword>
<name>A0A151RYC5_CAJCA</name>
<dbReference type="AlphaFoldDB" id="A0A151RYC5"/>
<dbReference type="GO" id="GO:0008233">
    <property type="term" value="F:peptidase activity"/>
    <property type="evidence" value="ECO:0007669"/>
    <property type="project" value="UniProtKB-KW"/>
</dbReference>
<keyword evidence="2" id="KW-1185">Reference proteome</keyword>
<accession>A0A151RYC5</accession>
<keyword evidence="1" id="KW-0378">Hydrolase</keyword>
<dbReference type="CDD" id="cd02120">
    <property type="entry name" value="PA_subtilisin_like"/>
    <property type="match status" value="1"/>
</dbReference>
<dbReference type="GO" id="GO:0006508">
    <property type="term" value="P:proteolysis"/>
    <property type="evidence" value="ECO:0007669"/>
    <property type="project" value="UniProtKB-KW"/>
</dbReference>
<reference evidence="1" key="1">
    <citation type="journal article" date="2012" name="Nat. Biotechnol.">
        <title>Draft genome sequence of pigeonpea (Cajanus cajan), an orphan legume crop of resource-poor farmers.</title>
        <authorList>
            <person name="Varshney R.K."/>
            <person name="Chen W."/>
            <person name="Li Y."/>
            <person name="Bharti A.K."/>
            <person name="Saxena R.K."/>
            <person name="Schlueter J.A."/>
            <person name="Donoghue M.T."/>
            <person name="Azam S."/>
            <person name="Fan G."/>
            <person name="Whaley A.M."/>
            <person name="Farmer A.D."/>
            <person name="Sheridan J."/>
            <person name="Iwata A."/>
            <person name="Tuteja R."/>
            <person name="Penmetsa R.V."/>
            <person name="Wu W."/>
            <person name="Upadhyaya H.D."/>
            <person name="Yang S.P."/>
            <person name="Shah T."/>
            <person name="Saxena K.B."/>
            <person name="Michael T."/>
            <person name="McCombie W.R."/>
            <person name="Yang B."/>
            <person name="Zhang G."/>
            <person name="Yang H."/>
            <person name="Wang J."/>
            <person name="Spillane C."/>
            <person name="Cook D.R."/>
            <person name="May G.D."/>
            <person name="Xu X."/>
            <person name="Jackson S.A."/>
        </authorList>
    </citation>
    <scope>NUCLEOTIDE SEQUENCE [LARGE SCALE GENOMIC DNA]</scope>
</reference>
<dbReference type="EMBL" id="KQ483524">
    <property type="protein sequence ID" value="KYP47538.1"/>
    <property type="molecule type" value="Genomic_DNA"/>
</dbReference>
<sequence length="122" mass="13887">FSGGIWLLWDEHDFTLRLCASSNHHIHALMTPKDGRPKWWCMTGINSRVEKWQVVKKAGGVGMILTNKLFESEGLVTNCHILLATLVGSIDGNKICRYISLTSSNNIKKKLHKKLNLFKRLK</sequence>